<evidence type="ECO:0000313" key="3">
    <source>
        <dbReference type="EMBL" id="CAI2384650.1"/>
    </source>
</evidence>
<feature type="compositionally biased region" description="Polar residues" evidence="2">
    <location>
        <begin position="763"/>
        <end position="775"/>
    </location>
</feature>
<protein>
    <submittedName>
        <fullName evidence="3">Uncharacterized protein</fullName>
    </submittedName>
</protein>
<feature type="region of interest" description="Disordered" evidence="2">
    <location>
        <begin position="257"/>
        <end position="293"/>
    </location>
</feature>
<reference evidence="3" key="1">
    <citation type="submission" date="2023-07" db="EMBL/GenBank/DDBJ databases">
        <authorList>
            <consortium name="AG Swart"/>
            <person name="Singh M."/>
            <person name="Singh A."/>
            <person name="Seah K."/>
            <person name="Emmerich C."/>
        </authorList>
    </citation>
    <scope>NUCLEOTIDE SEQUENCE</scope>
    <source>
        <strain evidence="3">DP1</strain>
    </source>
</reference>
<proteinExistence type="predicted"/>
<dbReference type="EMBL" id="CAMPGE010026985">
    <property type="protein sequence ID" value="CAI2384650.1"/>
    <property type="molecule type" value="Genomic_DNA"/>
</dbReference>
<keyword evidence="4" id="KW-1185">Reference proteome</keyword>
<dbReference type="AlphaFoldDB" id="A0AAD2D9M1"/>
<organism evidence="3 4">
    <name type="scientific">Euplotes crassus</name>
    <dbReference type="NCBI Taxonomy" id="5936"/>
    <lineage>
        <taxon>Eukaryota</taxon>
        <taxon>Sar</taxon>
        <taxon>Alveolata</taxon>
        <taxon>Ciliophora</taxon>
        <taxon>Intramacronucleata</taxon>
        <taxon>Spirotrichea</taxon>
        <taxon>Hypotrichia</taxon>
        <taxon>Euplotida</taxon>
        <taxon>Euplotidae</taxon>
        <taxon>Moneuplotes</taxon>
    </lineage>
</organism>
<evidence type="ECO:0000256" key="2">
    <source>
        <dbReference type="SAM" id="MobiDB-lite"/>
    </source>
</evidence>
<sequence>MEKALIPKVRSSIDFTKRNHKERLTLKERLEMPDQIRLATAQEPYLESPTGLDNLMGGLMRNSEKVNAKSVKNVSNNNSNKHLTHLGDDPSICSLLLDSNRDTDLDTNKLRSNLKKHLYERENKLVKSQNQNIQVLNDSNDQNGFQMSVAKEEQEFSLSKKHYKTRQQLQEFREKFIKDRYKDEESSCTDFSAEKPPERPHKETLDEEPTFGEIQGCNTLDLDQKENKLADTPCVPTQIDILRGPLAERYEDNILNIKHTPKNNKSIGHASQKSKNNEDFDNLQKSEEKRKEDRIQVKYLSEERNPSNTHNFRNTLTQFAQSNYEAQTIQVSNPFDKNCTSKLNKSLENLRKFNTNYSNAPNSIYSTIKRSVRKKEFSSDPIHKSIERPTLNEQTHLYQLKQSSNHEPRPGLGIRMASDYNFTDFQTKTGPQNNLPSRKASEYYKRQYTSLDKIAKNRNNDYKGTIDPYPRIKVQQTATQKPLYDTETSQELELDIGGAAQIWKDLKSSPNPLMTQKDTNQAQCQRCATLEDKVRALTLQLQDATIPPSKAHNGENSPKSPKLPKIHFEKQLEKLQEKYELELTKKTINFNTKMELKDQEWSQILLQTKQKCENKVKEILDYCSQQNKLVHTRMPRELLSPGTRENSERNARFREELLEEIADLKEAKKDLIGENHLLKSKISRLEQKVLSYKQQRISKNYDEEPTSMIFSNTLNFAVKKKPKSMEKHCKTVLEKYDMVRKEKQEKQLLHNKRRIKEIMLESDNSFSYCNPPQYTEESEEEDRPQENPGPDSQLYERIRKLEEIILKKKKQKY</sequence>
<feature type="compositionally biased region" description="Polar residues" evidence="2">
    <location>
        <begin position="263"/>
        <end position="274"/>
    </location>
</feature>
<accession>A0AAD2D9M1</accession>
<keyword evidence="1" id="KW-0175">Coiled coil</keyword>
<comment type="caution">
    <text evidence="3">The sequence shown here is derived from an EMBL/GenBank/DDBJ whole genome shotgun (WGS) entry which is preliminary data.</text>
</comment>
<dbReference type="Proteomes" id="UP001295684">
    <property type="component" value="Unassembled WGS sequence"/>
</dbReference>
<feature type="compositionally biased region" description="Basic and acidic residues" evidence="2">
    <location>
        <begin position="275"/>
        <end position="293"/>
    </location>
</feature>
<feature type="coiled-coil region" evidence="1">
    <location>
        <begin position="650"/>
        <end position="695"/>
    </location>
</feature>
<gene>
    <name evidence="3" type="ORF">ECRASSUSDP1_LOCUS26184</name>
</gene>
<feature type="region of interest" description="Disordered" evidence="2">
    <location>
        <begin position="763"/>
        <end position="794"/>
    </location>
</feature>
<name>A0AAD2D9M1_EUPCR</name>
<evidence type="ECO:0000256" key="1">
    <source>
        <dbReference type="SAM" id="Coils"/>
    </source>
</evidence>
<feature type="compositionally biased region" description="Basic and acidic residues" evidence="2">
    <location>
        <begin position="192"/>
        <end position="204"/>
    </location>
</feature>
<feature type="region of interest" description="Disordered" evidence="2">
    <location>
        <begin position="186"/>
        <end position="207"/>
    </location>
</feature>
<evidence type="ECO:0000313" key="4">
    <source>
        <dbReference type="Proteomes" id="UP001295684"/>
    </source>
</evidence>